<dbReference type="OrthoDB" id="6141102at2759"/>
<evidence type="ECO:0000256" key="1">
    <source>
        <dbReference type="SAM" id="MobiDB-lite"/>
    </source>
</evidence>
<dbReference type="STRING" id="2316362.A0A4Q2DV18"/>
<proteinExistence type="predicted"/>
<dbReference type="Proteomes" id="UP000290288">
    <property type="component" value="Unassembled WGS sequence"/>
</dbReference>
<feature type="region of interest" description="Disordered" evidence="1">
    <location>
        <begin position="48"/>
        <end position="68"/>
    </location>
</feature>
<comment type="caution">
    <text evidence="2">The sequence shown here is derived from an EMBL/GenBank/DDBJ whole genome shotgun (WGS) entry which is preliminary data.</text>
</comment>
<evidence type="ECO:0000313" key="2">
    <source>
        <dbReference type="EMBL" id="RXW24257.1"/>
    </source>
</evidence>
<organism evidence="2 3">
    <name type="scientific">Candolleomyces aberdarensis</name>
    <dbReference type="NCBI Taxonomy" id="2316362"/>
    <lineage>
        <taxon>Eukaryota</taxon>
        <taxon>Fungi</taxon>
        <taxon>Dikarya</taxon>
        <taxon>Basidiomycota</taxon>
        <taxon>Agaricomycotina</taxon>
        <taxon>Agaricomycetes</taxon>
        <taxon>Agaricomycetidae</taxon>
        <taxon>Agaricales</taxon>
        <taxon>Agaricineae</taxon>
        <taxon>Psathyrellaceae</taxon>
        <taxon>Candolleomyces</taxon>
    </lineage>
</organism>
<protein>
    <submittedName>
        <fullName evidence="2">Uncharacterized protein</fullName>
    </submittedName>
</protein>
<name>A0A4Q2DV18_9AGAR</name>
<sequence length="340" mass="39128">MATPEPDFLATHHFPPSTTPQDVLKIVWDKFYHWDGRACRALLDDLRSEQPSRNGPSELENALGSITPYGAQPDDVANEFFAVLDYDENGDQLEETGLLAVSIVEDEPSSTWTVNHWKPNPRYMACTPLSANIYVPHEGPPNCSFPPFSDDPTFNLAPFLALYSRFAWQWDFKDPDYEMIHLETTRILHYHPHFQLTFEEIDDLNLPSLPKIRRTADSGLVWESYQRDPLLWTDYVVSLDRGEVLSLDFVAACYSNLNYLHWQDSEDLEMLRNILKLSPDALPCDLAVICRKPCDQVFANRKSLFPDEDILEERCTDPPIRFPITHFADVKDANYKAWAT</sequence>
<dbReference type="AlphaFoldDB" id="A0A4Q2DV18"/>
<reference evidence="2 3" key="1">
    <citation type="submission" date="2019-01" db="EMBL/GenBank/DDBJ databases">
        <title>Draft genome sequence of Psathyrella aberdarensis IHI B618.</title>
        <authorList>
            <person name="Buettner E."/>
            <person name="Kellner H."/>
        </authorList>
    </citation>
    <scope>NUCLEOTIDE SEQUENCE [LARGE SCALE GENOMIC DNA]</scope>
    <source>
        <strain evidence="2 3">IHI B618</strain>
    </source>
</reference>
<keyword evidence="3" id="KW-1185">Reference proteome</keyword>
<accession>A0A4Q2DV18</accession>
<gene>
    <name evidence="2" type="ORF">EST38_g1608</name>
</gene>
<dbReference type="EMBL" id="SDEE01000023">
    <property type="protein sequence ID" value="RXW24257.1"/>
    <property type="molecule type" value="Genomic_DNA"/>
</dbReference>
<evidence type="ECO:0000313" key="3">
    <source>
        <dbReference type="Proteomes" id="UP000290288"/>
    </source>
</evidence>